<comment type="caution">
    <text evidence="2">The sequence shown here is derived from an EMBL/GenBank/DDBJ whole genome shotgun (WGS) entry which is preliminary data.</text>
</comment>
<evidence type="ECO:0000256" key="1">
    <source>
        <dbReference type="SAM" id="MobiDB-lite"/>
    </source>
</evidence>
<proteinExistence type="predicted"/>
<protein>
    <submittedName>
        <fullName evidence="2">Uncharacterized protein</fullName>
    </submittedName>
</protein>
<dbReference type="Proteomes" id="UP000266841">
    <property type="component" value="Unassembled WGS sequence"/>
</dbReference>
<feature type="region of interest" description="Disordered" evidence="1">
    <location>
        <begin position="1"/>
        <end position="70"/>
    </location>
</feature>
<dbReference type="AlphaFoldDB" id="K0T859"/>
<organism evidence="2 3">
    <name type="scientific">Thalassiosira oceanica</name>
    <name type="common">Marine diatom</name>
    <dbReference type="NCBI Taxonomy" id="159749"/>
    <lineage>
        <taxon>Eukaryota</taxon>
        <taxon>Sar</taxon>
        <taxon>Stramenopiles</taxon>
        <taxon>Ochrophyta</taxon>
        <taxon>Bacillariophyta</taxon>
        <taxon>Coscinodiscophyceae</taxon>
        <taxon>Thalassiosirophycidae</taxon>
        <taxon>Thalassiosirales</taxon>
        <taxon>Thalassiosiraceae</taxon>
        <taxon>Thalassiosira</taxon>
    </lineage>
</organism>
<sequence>MADDNVKASRRRRKTAAAYNICARGREGNNQTMAPRAQPSEEGEASASLRRIESTDSFIAPMPDGPVKDYRDYRVRKSSLIA</sequence>
<name>K0T859_THAOC</name>
<reference evidence="2 3" key="1">
    <citation type="journal article" date="2012" name="Genome Biol.">
        <title>Genome and low-iron response of an oceanic diatom adapted to chronic iron limitation.</title>
        <authorList>
            <person name="Lommer M."/>
            <person name="Specht M."/>
            <person name="Roy A.S."/>
            <person name="Kraemer L."/>
            <person name="Andreson R."/>
            <person name="Gutowska M.A."/>
            <person name="Wolf J."/>
            <person name="Bergner S.V."/>
            <person name="Schilhabel M.B."/>
            <person name="Klostermeier U.C."/>
            <person name="Beiko R.G."/>
            <person name="Rosenstiel P."/>
            <person name="Hippler M."/>
            <person name="Laroche J."/>
        </authorList>
    </citation>
    <scope>NUCLEOTIDE SEQUENCE [LARGE SCALE GENOMIC DNA]</scope>
    <source>
        <strain evidence="2 3">CCMP1005</strain>
    </source>
</reference>
<keyword evidence="3" id="KW-1185">Reference proteome</keyword>
<accession>K0T859</accession>
<evidence type="ECO:0000313" key="2">
    <source>
        <dbReference type="EMBL" id="EJK73745.1"/>
    </source>
</evidence>
<dbReference type="EMBL" id="AGNL01004242">
    <property type="protein sequence ID" value="EJK73745.1"/>
    <property type="molecule type" value="Genomic_DNA"/>
</dbReference>
<gene>
    <name evidence="2" type="ORF">THAOC_04610</name>
</gene>
<evidence type="ECO:0000313" key="3">
    <source>
        <dbReference type="Proteomes" id="UP000266841"/>
    </source>
</evidence>